<protein>
    <submittedName>
        <fullName evidence="1">Type II toxin-antitoxin system RelE/ParE family toxin</fullName>
    </submittedName>
</protein>
<gene>
    <name evidence="1" type="ORF">PUR21_21805</name>
</gene>
<dbReference type="EMBL" id="JAQYXL010000001">
    <property type="protein sequence ID" value="MEN3230242.1"/>
    <property type="molecule type" value="Genomic_DNA"/>
</dbReference>
<reference evidence="1 2" key="1">
    <citation type="journal article" date="2023" name="PLoS ONE">
        <title>Complete genome assembly of Hawai'i environmental nontuberculous mycobacteria reveals unexpected co-isolation with methylobacteria.</title>
        <authorList>
            <person name="Hendrix J."/>
            <person name="Epperson L.E."/>
            <person name="Tong E.I."/>
            <person name="Chan Y.L."/>
            <person name="Hasan N.A."/>
            <person name="Dawrs S.N."/>
            <person name="Norton G.J."/>
            <person name="Virdi R."/>
            <person name="Crooks J.L."/>
            <person name="Chan E.D."/>
            <person name="Honda J.R."/>
            <person name="Strong M."/>
        </authorList>
    </citation>
    <scope>NUCLEOTIDE SEQUENCE [LARGE SCALE GENOMIC DNA]</scope>
    <source>
        <strain evidence="1 2">NJH_HI01</strain>
    </source>
</reference>
<comment type="caution">
    <text evidence="1">The sequence shown here is derived from an EMBL/GenBank/DDBJ whole genome shotgun (WGS) entry which is preliminary data.</text>
</comment>
<sequence length="150" mass="16708">MTSLTSKDRREVIFVNQAAKAAYDDLPIAVREMADAFMTALQNGSRLPAGRYEGLSGTLSGVSEFRIPHDGDTYRCYQVVEYAEVIYVLDAGIKKSPRGGQMPNEDKERLEKRLALARRAYKAEEARIKSDFAARSVSRGEQAAPGPRRH</sequence>
<evidence type="ECO:0000313" key="2">
    <source>
        <dbReference type="Proteomes" id="UP001404845"/>
    </source>
</evidence>
<name>A0ABU9ZFK9_9HYPH</name>
<keyword evidence="2" id="KW-1185">Reference proteome</keyword>
<dbReference type="Pfam" id="PF05973">
    <property type="entry name" value="Gp49"/>
    <property type="match status" value="1"/>
</dbReference>
<dbReference type="InterPro" id="IPR009241">
    <property type="entry name" value="HigB-like"/>
</dbReference>
<organism evidence="1 2">
    <name type="scientific">Methylorubrum rhodesianum</name>
    <dbReference type="NCBI Taxonomy" id="29427"/>
    <lineage>
        <taxon>Bacteria</taxon>
        <taxon>Pseudomonadati</taxon>
        <taxon>Pseudomonadota</taxon>
        <taxon>Alphaproteobacteria</taxon>
        <taxon>Hyphomicrobiales</taxon>
        <taxon>Methylobacteriaceae</taxon>
        <taxon>Methylorubrum</taxon>
    </lineage>
</organism>
<evidence type="ECO:0000313" key="1">
    <source>
        <dbReference type="EMBL" id="MEN3230242.1"/>
    </source>
</evidence>
<dbReference type="RefSeq" id="WP_345971658.1">
    <property type="nucleotide sequence ID" value="NZ_JAQYXL010000001.1"/>
</dbReference>
<dbReference type="Proteomes" id="UP001404845">
    <property type="component" value="Unassembled WGS sequence"/>
</dbReference>
<proteinExistence type="predicted"/>
<accession>A0ABU9ZFK9</accession>